<dbReference type="NCBIfam" id="TIGR00594">
    <property type="entry name" value="polc"/>
    <property type="match status" value="1"/>
</dbReference>
<dbReference type="SMART" id="SM00481">
    <property type="entry name" value="POLIIIAc"/>
    <property type="match status" value="1"/>
</dbReference>
<dbReference type="InterPro" id="IPR041931">
    <property type="entry name" value="DNA_pol3_alpha_thumb_dom"/>
</dbReference>
<dbReference type="InterPro" id="IPR011708">
    <property type="entry name" value="DNA_pol3_alpha_NTPase_dom"/>
</dbReference>
<dbReference type="GO" id="GO:0006260">
    <property type="term" value="P:DNA replication"/>
    <property type="evidence" value="ECO:0007669"/>
    <property type="project" value="UniProtKB-KW"/>
</dbReference>
<dbReference type="STRING" id="1462526.BN990_04133"/>
<dbReference type="eggNOG" id="COG0587">
    <property type="taxonomic scope" value="Bacteria"/>
</dbReference>
<evidence type="ECO:0000313" key="9">
    <source>
        <dbReference type="Proteomes" id="UP000028875"/>
    </source>
</evidence>
<sequence length="1169" mass="133313">MLNKPETIVHVHVHGEESALDGLSTIKQLIARAVEIGSPALGLTDHGVMSGIADFIKECEEANIKPIPGCEAYMTENRQLQSKELERMREYIGSKYKITDNKGKFKKKAFNNFIKTIKKDFSCFETEASLLLQSYLMDEEMDLFDIMNQEDKSTDEKLDEFKQDILEYLDYADNYHLLLLAVNNQGLKDLYKIISDSHINGFYSDPRTDLRYIRRNGLGKNIIATSACLGSYFARLIMQNRREDAISFIQECKETFHSFYLEKQATLIREQIYLNKVIDELSIKTNTPKIITTDVHFARKEDHRVHDILVAGSMNKCVLDEDRYHYAEDHYLKTVEEIRKHINDEEAIANTLEIAEIVNVTLPKEPLFPKFIIESEDSAEAILRKKSWNSLFQYCLRNTEIDYYEYAKRLDYELDVICNEGFADYFLITEDFVNAAKDEGFLIGPGRGSGAGSLVCFVLSITTLDPIEHKLLFERFLNPERVGYPDIDLDFSYEAAQWTQEYLKRKYGKDHVAQIGTKGTLAARAAIRFVSKAMGYSEKGNLTLEDAFATAIPATPGISLSEAHSQEEKVRNYAKQYPEWWQVACALEGHIRSFGVHAAGVVISPEPLTNIVPLRLDKQGLVTTQYTMDWIEKLLVKFDLLKLDTLDLIKLTMTYADMNPKAIESINLNDPLVYENIYNKLRLNGIFQVESDGMKDVIEKLQPNCFADIGIILALYRPGPMDLIPSYINRKFGREAITYPFEELKPVLDETYGIWCYQEQIMSASQILGGLTLGQADMIRKGVAKKKPKLMNRWIDLMIYGSNIYKTEQIKLYKQYSSPDLVPKDSGGHDTIWVDFEEIETNFKGIPEVEGAIGRGFDLNTLLELKKQWIKFGEYCFNKAHSASYAKISVQTAWLKNYYPAEFLAALLTISEGKKDKSGDAKSIKYMRECEEMNIGISPPDINESKANWTPISNVEKGNNIDFSNYSEDLSEFTKKPAQYIRYGLGSIAGISEESVQAIIDAQPYKSIQMLVEKTDSRKVNKTKVVNLIKSGAFDSINKNRNKLLIDYGNLKGEQVDLPSTTGKSTIIQYERETLGTSVTIKSRWETIEDGKTDIQFTGNLKTIDPFMSKKGQEHARVTIETNEDILNGLIFNRQWKDLKNQLIIGQRVIAKGKKDNNTFLINNLRAEV</sequence>
<proteinExistence type="predicted"/>
<dbReference type="InterPro" id="IPR029460">
    <property type="entry name" value="DNAPol_HHH"/>
</dbReference>
<comment type="catalytic activity">
    <reaction evidence="6">
        <text>DNA(n) + a 2'-deoxyribonucleoside 5'-triphosphate = DNA(n+1) + diphosphate</text>
        <dbReference type="Rhea" id="RHEA:22508"/>
        <dbReference type="Rhea" id="RHEA-COMP:17339"/>
        <dbReference type="Rhea" id="RHEA-COMP:17340"/>
        <dbReference type="ChEBI" id="CHEBI:33019"/>
        <dbReference type="ChEBI" id="CHEBI:61560"/>
        <dbReference type="ChEBI" id="CHEBI:173112"/>
        <dbReference type="EC" id="2.7.7.7"/>
    </reaction>
</comment>
<comment type="caution">
    <text evidence="8">The sequence shown here is derived from an EMBL/GenBank/DDBJ whole genome shotgun (WGS) entry which is preliminary data.</text>
</comment>
<feature type="domain" description="Polymerase/histidinol phosphatase N-terminal" evidence="7">
    <location>
        <begin position="9"/>
        <end position="76"/>
    </location>
</feature>
<dbReference type="InterPro" id="IPR016195">
    <property type="entry name" value="Pol/histidinol_Pase-like"/>
</dbReference>
<evidence type="ECO:0000256" key="4">
    <source>
        <dbReference type="ARBA" id="ARBA00022705"/>
    </source>
</evidence>
<dbReference type="Pfam" id="PF02811">
    <property type="entry name" value="PHP"/>
    <property type="match status" value="1"/>
</dbReference>
<dbReference type="InterPro" id="IPR004805">
    <property type="entry name" value="DnaE2/DnaE/PolC"/>
</dbReference>
<dbReference type="Pfam" id="PF17657">
    <property type="entry name" value="DNA_pol3_finger"/>
    <property type="match status" value="1"/>
</dbReference>
<keyword evidence="4" id="KW-0235">DNA replication</keyword>
<name>A0A024QIG6_9BACI</name>
<protein>
    <recommendedName>
        <fullName evidence="1">DNA-directed DNA polymerase</fullName>
        <ecNumber evidence="1">2.7.7.7</ecNumber>
    </recommendedName>
</protein>
<gene>
    <name evidence="8" type="primary">dnaE_2</name>
    <name evidence="8" type="ORF">BN990_04133</name>
</gene>
<evidence type="ECO:0000313" key="8">
    <source>
        <dbReference type="EMBL" id="CDQ41756.1"/>
    </source>
</evidence>
<evidence type="ECO:0000256" key="5">
    <source>
        <dbReference type="ARBA" id="ARBA00022932"/>
    </source>
</evidence>
<dbReference type="EMBL" id="CCDP010000003">
    <property type="protein sequence ID" value="CDQ41756.1"/>
    <property type="molecule type" value="Genomic_DNA"/>
</dbReference>
<dbReference type="Gene3D" id="1.10.10.1600">
    <property type="entry name" value="Bacterial DNA polymerase III alpha subunit, thumb domain"/>
    <property type="match status" value="1"/>
</dbReference>
<dbReference type="InterPro" id="IPR040982">
    <property type="entry name" value="DNA_pol3_finger"/>
</dbReference>
<evidence type="ECO:0000256" key="2">
    <source>
        <dbReference type="ARBA" id="ARBA00022679"/>
    </source>
</evidence>
<evidence type="ECO:0000256" key="3">
    <source>
        <dbReference type="ARBA" id="ARBA00022695"/>
    </source>
</evidence>
<organism evidence="8 9">
    <name type="scientific">Virgibacillus massiliensis</name>
    <dbReference type="NCBI Taxonomy" id="1462526"/>
    <lineage>
        <taxon>Bacteria</taxon>
        <taxon>Bacillati</taxon>
        <taxon>Bacillota</taxon>
        <taxon>Bacilli</taxon>
        <taxon>Bacillales</taxon>
        <taxon>Bacillaceae</taxon>
        <taxon>Virgibacillus</taxon>
    </lineage>
</organism>
<keyword evidence="5" id="KW-0239">DNA-directed DNA polymerase</keyword>
<dbReference type="RefSeq" id="WP_038246517.1">
    <property type="nucleotide sequence ID" value="NZ_BNER01000008.1"/>
</dbReference>
<accession>A0A024QIG6</accession>
<keyword evidence="9" id="KW-1185">Reference proteome</keyword>
<keyword evidence="3" id="KW-0548">Nucleotidyltransferase</keyword>
<evidence type="ECO:0000259" key="7">
    <source>
        <dbReference type="SMART" id="SM00481"/>
    </source>
</evidence>
<dbReference type="AlphaFoldDB" id="A0A024QIG6"/>
<dbReference type="Pfam" id="PF14579">
    <property type="entry name" value="HHH_6"/>
    <property type="match status" value="1"/>
</dbReference>
<dbReference type="Proteomes" id="UP000028875">
    <property type="component" value="Unassembled WGS sequence"/>
</dbReference>
<dbReference type="PANTHER" id="PTHR32294:SF0">
    <property type="entry name" value="DNA POLYMERASE III SUBUNIT ALPHA"/>
    <property type="match status" value="1"/>
</dbReference>
<dbReference type="PANTHER" id="PTHR32294">
    <property type="entry name" value="DNA POLYMERASE III SUBUNIT ALPHA"/>
    <property type="match status" value="1"/>
</dbReference>
<dbReference type="Gene3D" id="3.20.20.140">
    <property type="entry name" value="Metal-dependent hydrolases"/>
    <property type="match status" value="1"/>
</dbReference>
<dbReference type="EC" id="2.7.7.7" evidence="1"/>
<dbReference type="Pfam" id="PF07733">
    <property type="entry name" value="DNA_pol3_alpha"/>
    <property type="match status" value="1"/>
</dbReference>
<dbReference type="SUPFAM" id="SSF89550">
    <property type="entry name" value="PHP domain-like"/>
    <property type="match status" value="1"/>
</dbReference>
<dbReference type="InterPro" id="IPR004013">
    <property type="entry name" value="PHP_dom"/>
</dbReference>
<reference evidence="8 9" key="1">
    <citation type="submission" date="2014-03" db="EMBL/GenBank/DDBJ databases">
        <authorList>
            <person name="Urmite Genomes U."/>
        </authorList>
    </citation>
    <scope>NUCLEOTIDE SEQUENCE [LARGE SCALE GENOMIC DNA]</scope>
    <source>
        <strain evidence="8 9">Vm-5</strain>
    </source>
</reference>
<dbReference type="Gene3D" id="1.10.150.870">
    <property type="match status" value="1"/>
</dbReference>
<reference evidence="9" key="2">
    <citation type="submission" date="2014-05" db="EMBL/GenBank/DDBJ databases">
        <title>Draft genome sequence of Virgibacillus massiliensis Vm-5.</title>
        <authorList>
            <person name="Khelaifia S."/>
            <person name="Croce O."/>
            <person name="Lagier J.C."/>
            <person name="Raoult D."/>
        </authorList>
    </citation>
    <scope>NUCLEOTIDE SEQUENCE [LARGE SCALE GENOMIC DNA]</scope>
    <source>
        <strain evidence="9">Vm-5</strain>
    </source>
</reference>
<dbReference type="GO" id="GO:0008408">
    <property type="term" value="F:3'-5' exonuclease activity"/>
    <property type="evidence" value="ECO:0007669"/>
    <property type="project" value="InterPro"/>
</dbReference>
<keyword evidence="2" id="KW-0808">Transferase</keyword>
<dbReference type="InterPro" id="IPR003141">
    <property type="entry name" value="Pol/His_phosphatase_N"/>
</dbReference>
<evidence type="ECO:0000256" key="6">
    <source>
        <dbReference type="ARBA" id="ARBA00049244"/>
    </source>
</evidence>
<evidence type="ECO:0000256" key="1">
    <source>
        <dbReference type="ARBA" id="ARBA00012417"/>
    </source>
</evidence>
<dbReference type="GO" id="GO:0003887">
    <property type="term" value="F:DNA-directed DNA polymerase activity"/>
    <property type="evidence" value="ECO:0007669"/>
    <property type="project" value="UniProtKB-KW"/>
</dbReference>